<keyword evidence="3" id="KW-0274">FAD</keyword>
<dbReference type="EMBL" id="CAMGZC010000106">
    <property type="protein sequence ID" value="CAI0643441.1"/>
    <property type="molecule type" value="Genomic_DNA"/>
</dbReference>
<dbReference type="InterPro" id="IPR036188">
    <property type="entry name" value="FAD/NAD-bd_sf"/>
</dbReference>
<dbReference type="GO" id="GO:0050661">
    <property type="term" value="F:NADP binding"/>
    <property type="evidence" value="ECO:0007669"/>
    <property type="project" value="InterPro"/>
</dbReference>
<evidence type="ECO:0008006" key="8">
    <source>
        <dbReference type="Google" id="ProtNLM"/>
    </source>
</evidence>
<keyword evidence="4" id="KW-0521">NADP</keyword>
<dbReference type="PANTHER" id="PTHR23023">
    <property type="entry name" value="DIMETHYLANILINE MONOOXYGENASE"/>
    <property type="match status" value="1"/>
</dbReference>
<dbReference type="InterPro" id="IPR050346">
    <property type="entry name" value="FMO-like"/>
</dbReference>
<keyword evidence="7" id="KW-1185">Reference proteome</keyword>
<dbReference type="PIRSF" id="PIRSF000332">
    <property type="entry name" value="FMO"/>
    <property type="match status" value="1"/>
</dbReference>
<organism evidence="6 7">
    <name type="scientific">Colletotrichum noveboracense</name>
    <dbReference type="NCBI Taxonomy" id="2664923"/>
    <lineage>
        <taxon>Eukaryota</taxon>
        <taxon>Fungi</taxon>
        <taxon>Dikarya</taxon>
        <taxon>Ascomycota</taxon>
        <taxon>Pezizomycotina</taxon>
        <taxon>Sordariomycetes</taxon>
        <taxon>Hypocreomycetidae</taxon>
        <taxon>Glomerellales</taxon>
        <taxon>Glomerellaceae</taxon>
        <taxon>Colletotrichum</taxon>
        <taxon>Colletotrichum gloeosporioides species complex</taxon>
    </lineage>
</organism>
<protein>
    <recommendedName>
        <fullName evidence="8">Dimethylaniline monooxygenase 2</fullName>
    </recommendedName>
</protein>
<gene>
    <name evidence="6" type="ORF">CGXH109_LOCUS25497</name>
</gene>
<dbReference type="InterPro" id="IPR000960">
    <property type="entry name" value="Flavin_mOase"/>
</dbReference>
<proteinExistence type="inferred from homology"/>
<evidence type="ECO:0000256" key="4">
    <source>
        <dbReference type="ARBA" id="ARBA00022857"/>
    </source>
</evidence>
<dbReference type="GO" id="GO:0050660">
    <property type="term" value="F:flavin adenine dinucleotide binding"/>
    <property type="evidence" value="ECO:0007669"/>
    <property type="project" value="InterPro"/>
</dbReference>
<evidence type="ECO:0000256" key="2">
    <source>
        <dbReference type="ARBA" id="ARBA00022630"/>
    </source>
</evidence>
<evidence type="ECO:0000256" key="3">
    <source>
        <dbReference type="ARBA" id="ARBA00022827"/>
    </source>
</evidence>
<dbReference type="AlphaFoldDB" id="A0A9W4WFZ6"/>
<dbReference type="Gene3D" id="3.50.50.60">
    <property type="entry name" value="FAD/NAD(P)-binding domain"/>
    <property type="match status" value="3"/>
</dbReference>
<accession>A0A9W4WFZ6</accession>
<reference evidence="6" key="1">
    <citation type="submission" date="2022-08" db="EMBL/GenBank/DDBJ databases">
        <authorList>
            <person name="Giroux E."/>
            <person name="Giroux E."/>
        </authorList>
    </citation>
    <scope>NUCLEOTIDE SEQUENCE</scope>
    <source>
        <strain evidence="6">H1091258</strain>
    </source>
</reference>
<dbReference type="InterPro" id="IPR020946">
    <property type="entry name" value="Flavin_mOase-like"/>
</dbReference>
<sequence length="586" mass="65804">MDSSQSHSTVGSHVAVIGTGMIGLVAMKNLIEQGLQVTAIEQNEFIGGNWHLSPRKGQTTALPCTSFNTSKQTVRIAFHDFCLAAVSTNLRGHQCHYTDFPFPKDVPTHPPAKDVERYLEAYADNFDLKRHVQFSTKVTKIERDDDAKKWTIYTRSIKSDTENAAEEQQIFDRIVIATGILNVPVNVNIKGIDKFEGEAVHSRDFKEPNRYEGKNVLIMGVGATGVDTQSFLKKANAKSIYLSHRGQYYLLPRMMNGKAFDHTMSLRAMTIIRTLGDWWPRGCAMLFSKAMVSARRKAFPWLDKHPSFMSPRKLDGVEHRIPTFSNDLADNLRDGSVKAVTGVKEITGPKSVTLTDGTVLEDIDAIIVCSGYHYNFSLIKGAGNPTDPKKAPDNYKRINAAKYKDPHDTLPRLYRGFISEQYPESLAVLGHFLIMGPPFVVYDLATMALSSLWSGQAPIPDQKEMARDIDAHYDMVVETLGRGPVPHMGARMFGSDTFIWLNKIAGTGVTDRLLCFSLDAWKLWWKDRKFYNLLTDGVNSPPLLRLFDTGRGRKTWPGAKEAIIANNEDVKQLGEKWQQEQDKKTK</sequence>
<dbReference type="SUPFAM" id="SSF51905">
    <property type="entry name" value="FAD/NAD(P)-binding domain"/>
    <property type="match status" value="2"/>
</dbReference>
<name>A0A9W4WFZ6_9PEZI</name>
<keyword evidence="5" id="KW-0560">Oxidoreductase</keyword>
<dbReference type="GO" id="GO:0004499">
    <property type="term" value="F:N,N-dimethylaniline monooxygenase activity"/>
    <property type="evidence" value="ECO:0007669"/>
    <property type="project" value="InterPro"/>
</dbReference>
<dbReference type="Proteomes" id="UP001152533">
    <property type="component" value="Unassembled WGS sequence"/>
</dbReference>
<evidence type="ECO:0000256" key="1">
    <source>
        <dbReference type="ARBA" id="ARBA00009183"/>
    </source>
</evidence>
<keyword evidence="2" id="KW-0285">Flavoprotein</keyword>
<comment type="caution">
    <text evidence="6">The sequence shown here is derived from an EMBL/GenBank/DDBJ whole genome shotgun (WGS) entry which is preliminary data.</text>
</comment>
<evidence type="ECO:0000313" key="7">
    <source>
        <dbReference type="Proteomes" id="UP001152533"/>
    </source>
</evidence>
<evidence type="ECO:0000313" key="6">
    <source>
        <dbReference type="EMBL" id="CAI0643441.1"/>
    </source>
</evidence>
<comment type="similarity">
    <text evidence="1">Belongs to the FMO family.</text>
</comment>
<evidence type="ECO:0000256" key="5">
    <source>
        <dbReference type="ARBA" id="ARBA00023002"/>
    </source>
</evidence>
<dbReference type="Pfam" id="PF00743">
    <property type="entry name" value="FMO-like"/>
    <property type="match status" value="1"/>
</dbReference>